<evidence type="ECO:0000313" key="1">
    <source>
        <dbReference type="EMBL" id="ERJ17432.1"/>
    </source>
</evidence>
<accession>U2EG80</accession>
<dbReference type="RefSeq" id="WP_006913005.1">
    <property type="nucleotide sequence ID" value="NZ_AFNV02000040.1"/>
</dbReference>
<keyword evidence="2" id="KW-1185">Reference proteome</keyword>
<dbReference type="EMBL" id="AFNV02000040">
    <property type="protein sequence ID" value="ERJ17432.1"/>
    <property type="molecule type" value="Genomic_DNA"/>
</dbReference>
<comment type="caution">
    <text evidence="1">The sequence shown here is derived from an EMBL/GenBank/DDBJ whole genome shotgun (WGS) entry which is preliminary data.</text>
</comment>
<evidence type="ECO:0000313" key="2">
    <source>
        <dbReference type="Proteomes" id="UP000006242"/>
    </source>
</evidence>
<reference evidence="1 2" key="2">
    <citation type="journal article" date="2013" name="PLoS ONE">
        <title>INDIGO - INtegrated Data Warehouse of MIcrobial GenOmes with Examples from the Red Sea Extremophiles.</title>
        <authorList>
            <person name="Alam I."/>
            <person name="Antunes A."/>
            <person name="Kamau A.A."/>
            <person name="Ba Alawi W."/>
            <person name="Kalkatawi M."/>
            <person name="Stingl U."/>
            <person name="Bajic V.B."/>
        </authorList>
    </citation>
    <scope>NUCLEOTIDE SEQUENCE [LARGE SCALE GENOMIC DNA]</scope>
    <source>
        <strain evidence="1 2">E1L3A</strain>
    </source>
</reference>
<dbReference type="STRING" id="1033802.SSPSH_003755"/>
<name>U2EG80_9GAMM</name>
<dbReference type="eggNOG" id="COG4122">
    <property type="taxonomic scope" value="Bacteria"/>
</dbReference>
<gene>
    <name evidence="1" type="ORF">SSPSH_003755</name>
</gene>
<dbReference type="GO" id="GO:0008168">
    <property type="term" value="F:methyltransferase activity"/>
    <property type="evidence" value="ECO:0007669"/>
    <property type="project" value="UniProtKB-KW"/>
</dbReference>
<dbReference type="GO" id="GO:0032259">
    <property type="term" value="P:methylation"/>
    <property type="evidence" value="ECO:0007669"/>
    <property type="project" value="UniProtKB-KW"/>
</dbReference>
<sequence length="249" mass="28137">MKFKQAAAVLDKVPHISRHSARILYDFILTEKPRDCLELGFAHGASSGYIAAALDEIGTGTLTSVDLESSAEFETTIEHTLGRLDLASRVQIVREVNSYNWFLKKQIEAQTKDGICEPCYDFIFIDGAKNWTIDGLAFFLADKLLRPGGWMLFDDYGWRYADAIERGKTRSDGVTNRELSADQIAEANIAAVFNLLVAQHPCYGNLKVQDESWAWAHKIDNAQGRSQAQPIRRERKSLLRSRLQRWGAR</sequence>
<protein>
    <submittedName>
        <fullName evidence="1">O-methyltransferase family protein</fullName>
    </submittedName>
</protein>
<dbReference type="Proteomes" id="UP000006242">
    <property type="component" value="Unassembled WGS sequence"/>
</dbReference>
<organism evidence="1 2">
    <name type="scientific">Salinisphaera shabanensis E1L3A</name>
    <dbReference type="NCBI Taxonomy" id="1033802"/>
    <lineage>
        <taxon>Bacteria</taxon>
        <taxon>Pseudomonadati</taxon>
        <taxon>Pseudomonadota</taxon>
        <taxon>Gammaproteobacteria</taxon>
        <taxon>Salinisphaerales</taxon>
        <taxon>Salinisphaeraceae</taxon>
        <taxon>Salinisphaera</taxon>
    </lineage>
</organism>
<proteinExistence type="predicted"/>
<dbReference type="SUPFAM" id="SSF53335">
    <property type="entry name" value="S-adenosyl-L-methionine-dependent methyltransferases"/>
    <property type="match status" value="1"/>
</dbReference>
<dbReference type="Pfam" id="PF13578">
    <property type="entry name" value="Methyltransf_24"/>
    <property type="match status" value="1"/>
</dbReference>
<reference evidence="1 2" key="1">
    <citation type="journal article" date="2011" name="J. Bacteriol.">
        <title>Genome sequence of Salinisphaera shabanensis, a gammaproteobacterium from the harsh, variable environment of the brine-seawater interface of the Shaban Deep in the Red Sea.</title>
        <authorList>
            <person name="Antunes A."/>
            <person name="Alam I."/>
            <person name="Bajic V.B."/>
            <person name="Stingl U."/>
        </authorList>
    </citation>
    <scope>NUCLEOTIDE SEQUENCE [LARGE SCALE GENOMIC DNA]</scope>
    <source>
        <strain evidence="1 2">E1L3A</strain>
    </source>
</reference>
<dbReference type="InterPro" id="IPR029063">
    <property type="entry name" value="SAM-dependent_MTases_sf"/>
</dbReference>
<dbReference type="OrthoDB" id="5623231at2"/>
<dbReference type="Gene3D" id="3.40.50.150">
    <property type="entry name" value="Vaccinia Virus protein VP39"/>
    <property type="match status" value="1"/>
</dbReference>
<dbReference type="AlphaFoldDB" id="U2EG80"/>